<comment type="caution">
    <text evidence="2">The sequence shown here is derived from an EMBL/GenBank/DDBJ whole genome shotgun (WGS) entry which is preliminary data.</text>
</comment>
<dbReference type="InterPro" id="IPR036821">
    <property type="entry name" value="Peptide_deformylase_sf"/>
</dbReference>
<evidence type="ECO:0000313" key="2">
    <source>
        <dbReference type="EMBL" id="KKN32670.1"/>
    </source>
</evidence>
<organism evidence="2">
    <name type="scientific">marine sediment metagenome</name>
    <dbReference type="NCBI Taxonomy" id="412755"/>
    <lineage>
        <taxon>unclassified sequences</taxon>
        <taxon>metagenomes</taxon>
        <taxon>ecological metagenomes</taxon>
    </lineage>
</organism>
<accession>A0A0F9PLL0</accession>
<protein>
    <recommendedName>
        <fullName evidence="3">Peptide deformylase</fullName>
    </recommendedName>
</protein>
<evidence type="ECO:0000256" key="1">
    <source>
        <dbReference type="ARBA" id="ARBA00010759"/>
    </source>
</evidence>
<dbReference type="InterPro" id="IPR023635">
    <property type="entry name" value="Peptide_deformylase"/>
</dbReference>
<dbReference type="PRINTS" id="PR01576">
    <property type="entry name" value="PDEFORMYLASE"/>
</dbReference>
<dbReference type="SUPFAM" id="SSF56420">
    <property type="entry name" value="Peptide deformylase"/>
    <property type="match status" value="1"/>
</dbReference>
<gene>
    <name evidence="2" type="ORF">LCGC14_0811630</name>
</gene>
<name>A0A0F9PLL0_9ZZZZ</name>
<dbReference type="AlphaFoldDB" id="A0A0F9PLL0"/>
<sequence>MIQPTRTEAIKRFLLASTHKDLAEMYHHNMEVQVNVAQDGGDRIAKEFRGRPYQAYTDGHQTWKALRIPYKAKSSPEYTDVPMSFDLPAHAEGIGMTGWDWVNRCSRWVAYDFDAIIGHSEKHTSKLTNEELEAVCKAAYDLPWVTIRKSTSGKGLHLYVYLDGPSTQNHNEHAALARAILGKMSALTGFDFRSRVDICGGNMWIWHRKLTKENNGLQVIKPNEEILTIDGYVKALAAEMLQFIKSTQGKKLAAIGLAAPQFGELVQLFVGALPPHHGSLELVMINPKAVKEVGSHKVTESCLSLPGKEYLVSRPKLFKLKGLDLEGRPQAVKGHDLLAQVLRHEFDHLFGTLVEDMALRRIE</sequence>
<dbReference type="PANTHER" id="PTHR10458">
    <property type="entry name" value="PEPTIDE DEFORMYLASE"/>
    <property type="match status" value="1"/>
</dbReference>
<reference evidence="2" key="1">
    <citation type="journal article" date="2015" name="Nature">
        <title>Complex archaea that bridge the gap between prokaryotes and eukaryotes.</title>
        <authorList>
            <person name="Spang A."/>
            <person name="Saw J.H."/>
            <person name="Jorgensen S.L."/>
            <person name="Zaremba-Niedzwiedzka K."/>
            <person name="Martijn J."/>
            <person name="Lind A.E."/>
            <person name="van Eijk R."/>
            <person name="Schleper C."/>
            <person name="Guy L."/>
            <person name="Ettema T.J."/>
        </authorList>
    </citation>
    <scope>NUCLEOTIDE SEQUENCE</scope>
</reference>
<dbReference type="GO" id="GO:0042586">
    <property type="term" value="F:peptide deformylase activity"/>
    <property type="evidence" value="ECO:0007669"/>
    <property type="project" value="InterPro"/>
</dbReference>
<dbReference type="EMBL" id="LAZR01002236">
    <property type="protein sequence ID" value="KKN32670.1"/>
    <property type="molecule type" value="Genomic_DNA"/>
</dbReference>
<dbReference type="Gene3D" id="3.90.45.10">
    <property type="entry name" value="Peptide deformylase"/>
    <property type="match status" value="1"/>
</dbReference>
<dbReference type="Pfam" id="PF01327">
    <property type="entry name" value="Pep_deformylase"/>
    <property type="match status" value="1"/>
</dbReference>
<dbReference type="PANTHER" id="PTHR10458:SF22">
    <property type="entry name" value="PEPTIDE DEFORMYLASE"/>
    <property type="match status" value="1"/>
</dbReference>
<proteinExistence type="inferred from homology"/>
<comment type="similarity">
    <text evidence="1">Belongs to the polypeptide deformylase family.</text>
</comment>
<evidence type="ECO:0008006" key="3">
    <source>
        <dbReference type="Google" id="ProtNLM"/>
    </source>
</evidence>